<name>Q9XYG7_PLAYO</name>
<organism evidence="1">
    <name type="scientific">Plasmodium yoelii yoelii</name>
    <dbReference type="NCBI Taxonomy" id="73239"/>
    <lineage>
        <taxon>Eukaryota</taxon>
        <taxon>Sar</taxon>
        <taxon>Alveolata</taxon>
        <taxon>Apicomplexa</taxon>
        <taxon>Aconoidasida</taxon>
        <taxon>Haemosporida</taxon>
        <taxon>Plasmodiidae</taxon>
        <taxon>Plasmodium</taxon>
        <taxon>Plasmodium (Vinckeia)</taxon>
    </lineage>
</organism>
<reference evidence="1" key="1">
    <citation type="submission" date="1998-11" db="EMBL/GenBank/DDBJ databases">
        <title>Identification of a novel Plasmodium yoelii yoelii gene ums/l-1.</title>
        <authorList>
            <person name="Lau A.O.T."/>
            <person name="Sacci J.B.Jr."/>
            <person name="Azad A.F."/>
        </authorList>
    </citation>
    <scope>NUCLEOTIDE SEQUENCE</scope>
    <source>
        <strain evidence="1">17NXL</strain>
    </source>
</reference>
<dbReference type="AlphaFoldDB" id="Q9XYG7"/>
<protein>
    <submittedName>
        <fullName evidence="1">Uncharacterized protein</fullName>
    </submittedName>
</protein>
<dbReference type="EMBL" id="AF108147">
    <property type="protein sequence ID" value="AAD28711.1"/>
    <property type="molecule type" value="Genomic_DNA"/>
</dbReference>
<proteinExistence type="predicted"/>
<accession>Q9XYG7</accession>
<sequence length="107" mass="12608">MLFLVKKININKLNTYLFQIFSYSEYKEMERREMAANVNTDMDNNNNSNNNINNNNNIFNSSVFLNNNSEHGQNNNDTFGIFQNDNINCVNFSNFKIEKESMDIKLF</sequence>
<evidence type="ECO:0000313" key="1">
    <source>
        <dbReference type="EMBL" id="AAD28711.1"/>
    </source>
</evidence>